<sequence length="1322" mass="145633">MFIIDTSQSVADEFSKQLQFAVDLVSSCKRLPDEDFSSRVQVAAVTFYKSAKIQFPFGQLKEKGAVLDALFNVIHTGGSTSAVSGVELAVDEIERGARRKDARLMVVLVSDGNSQDPWEKVVSAADRLRSVNADVYAVTVSHDYFFRELELYAGNKWFVYIDARIRQFLDEAETSLVECKSPTVPESSGEKETTTPVAQTTYEPTTATDSLLSSPTTPTITGECDHDPVDLLFILDTSTSVEKEFYAEKNFALDLIKVLPEVDFKTGRISIALAKFNGTASLQFGFGTSPGNTKEQTRNDVLYSIERIEHTGGQTSLVAGTEVAVVEVVAHRRPNARLVVVIISDGNSQDDFPKAQSTAQTLRQLGGEIYAVTLSKKYYFDELKEYTGSESHIYTDEKIGHFIQEVGQSVVGCPGSSRPVAHITMAPNTEVSVTPSTTRPEDINQLTTASSIGHSPENVKEQKSDSSNSSLPTAVEFARDESPLNAAVQRDPERDVQKDAKDPLKAESGRCKYSKMDLIIILDASTSREGVFEHQRELALSLIERLPISKDDTHVATGINSFTNTPTLRQTLGLGRDRNMVRKAIEDIKYNGGSTLTAQAVELAVEDLQRGKRPDALQVVVLMNDGVSQDAWDKVLTASEKLASTGAERFGVALGSDVDLRELRHYIGDEKRIYRDGSTERFLNDVVSLLGAGEKDCPSKTEEDNGFQFQEDAACDKPDLDLVVLFDNSDNTPNLTDPRVNSNRYLLLDVLGSLPLGEAHLKVSIVSFATNSKLEHKFNDLQGRDDIFRRMESIQPIRGNASYAKAVHTALDYYNQAHREGARGLFLLVGNGLNALDDIQERSSASNELRRTKDLNVHAVDSGKDVEIQTLSAYTELAKELHTLASTSQSDCQVRREDPVVAHSLDEEEQYSTPRPTEQLDQENIKLDISTPTPQQQQIQRDIADKAVEANEEKDAFGLTDEQKIFVVGKQLITRRLTPSPSTQPPPNTNPSTTPFATVQQKESSLERLTHSGTTPSTPTFPTLVTRNQPQHFNPNNAEAEQVGKSKKSRPSAQALRPDNSFSTLTSRVSAEILANKPVPRSTTFPVFKASEAMKKFGIADVVTVRPGCLVDFMILIDSSGSVQETFEREKHLAASIVSKLRVGKDNARVSLIKFASEDKVRTLHTFAQNQSKQKLLEALEEIQFSSGVTAIHSALLQAITEYSSLKGARPGIAEPLVVIFTDGFGKQDVTKEAALLRRLVPRVYAVAVNHEKCGKGGIEGLPEGLMLQSDVVVPWPVSGKKNVHDVVTAISREYIMVQFSNGKLFSYRRYLWEKIKLAVPC</sequence>
<feature type="domain" description="VWFA" evidence="2">
    <location>
        <begin position="1"/>
        <end position="176"/>
    </location>
</feature>
<reference evidence="4" key="1">
    <citation type="submission" date="2022-11" db="UniProtKB">
        <authorList>
            <consortium name="WormBaseParasite"/>
        </authorList>
    </citation>
    <scope>IDENTIFICATION</scope>
</reference>
<dbReference type="Gene3D" id="3.40.50.410">
    <property type="entry name" value="von Willebrand factor, type A domain"/>
    <property type="match status" value="5"/>
</dbReference>
<feature type="domain" description="VWFA" evidence="2">
    <location>
        <begin position="721"/>
        <end position="929"/>
    </location>
</feature>
<dbReference type="PROSITE" id="PS50234">
    <property type="entry name" value="VWFA"/>
    <property type="match status" value="5"/>
</dbReference>
<feature type="region of interest" description="Disordered" evidence="1">
    <location>
        <begin position="180"/>
        <end position="217"/>
    </location>
</feature>
<protein>
    <submittedName>
        <fullName evidence="4">VWFA domain-containing protein</fullName>
    </submittedName>
</protein>
<feature type="region of interest" description="Disordered" evidence="1">
    <location>
        <begin position="448"/>
        <end position="507"/>
    </location>
</feature>
<evidence type="ECO:0000313" key="3">
    <source>
        <dbReference type="Proteomes" id="UP000887574"/>
    </source>
</evidence>
<dbReference type="WBParaSite" id="jg15782">
    <property type="protein sequence ID" value="jg15782"/>
    <property type="gene ID" value="jg15782"/>
</dbReference>
<dbReference type="SUPFAM" id="SSF53300">
    <property type="entry name" value="vWA-like"/>
    <property type="match status" value="5"/>
</dbReference>
<feature type="domain" description="VWFA" evidence="2">
    <location>
        <begin position="230"/>
        <end position="410"/>
    </location>
</feature>
<feature type="domain" description="VWFA" evidence="2">
    <location>
        <begin position="517"/>
        <end position="690"/>
    </location>
</feature>
<organism evidence="3 4">
    <name type="scientific">Ditylenchus dipsaci</name>
    <dbReference type="NCBI Taxonomy" id="166011"/>
    <lineage>
        <taxon>Eukaryota</taxon>
        <taxon>Metazoa</taxon>
        <taxon>Ecdysozoa</taxon>
        <taxon>Nematoda</taxon>
        <taxon>Chromadorea</taxon>
        <taxon>Rhabditida</taxon>
        <taxon>Tylenchina</taxon>
        <taxon>Tylenchomorpha</taxon>
        <taxon>Sphaerularioidea</taxon>
        <taxon>Anguinidae</taxon>
        <taxon>Anguininae</taxon>
        <taxon>Ditylenchus</taxon>
    </lineage>
</organism>
<dbReference type="InterPro" id="IPR050525">
    <property type="entry name" value="ECM_Assembly_Org"/>
</dbReference>
<name>A0A915D4C8_9BILA</name>
<feature type="compositionally biased region" description="Low complexity" evidence="1">
    <location>
        <begin position="1011"/>
        <end position="1026"/>
    </location>
</feature>
<dbReference type="Proteomes" id="UP000887574">
    <property type="component" value="Unplaced"/>
</dbReference>
<feature type="compositionally biased region" description="Low complexity" evidence="1">
    <location>
        <begin position="204"/>
        <end position="217"/>
    </location>
</feature>
<dbReference type="CDD" id="cd01450">
    <property type="entry name" value="vWFA_subfamily_ECM"/>
    <property type="match status" value="1"/>
</dbReference>
<evidence type="ECO:0000259" key="2">
    <source>
        <dbReference type="PROSITE" id="PS50234"/>
    </source>
</evidence>
<dbReference type="PANTHER" id="PTHR24020">
    <property type="entry name" value="COLLAGEN ALPHA"/>
    <property type="match status" value="1"/>
</dbReference>
<dbReference type="SMART" id="SM00327">
    <property type="entry name" value="VWA"/>
    <property type="match status" value="5"/>
</dbReference>
<dbReference type="Pfam" id="PF00092">
    <property type="entry name" value="VWA"/>
    <property type="match status" value="5"/>
</dbReference>
<dbReference type="InterPro" id="IPR002035">
    <property type="entry name" value="VWF_A"/>
</dbReference>
<evidence type="ECO:0000313" key="4">
    <source>
        <dbReference type="WBParaSite" id="jg15782"/>
    </source>
</evidence>
<feature type="region of interest" description="Disordered" evidence="1">
    <location>
        <begin position="976"/>
        <end position="1061"/>
    </location>
</feature>
<dbReference type="InterPro" id="IPR036465">
    <property type="entry name" value="vWFA_dom_sf"/>
</dbReference>
<proteinExistence type="predicted"/>
<feature type="compositionally biased region" description="Polar residues" evidence="1">
    <location>
        <begin position="194"/>
        <end position="203"/>
    </location>
</feature>
<feature type="compositionally biased region" description="Basic and acidic residues" evidence="1">
    <location>
        <begin position="490"/>
        <end position="507"/>
    </location>
</feature>
<dbReference type="PANTHER" id="PTHR24020:SF84">
    <property type="entry name" value="VWFA DOMAIN-CONTAINING PROTEIN"/>
    <property type="match status" value="1"/>
</dbReference>
<evidence type="ECO:0000256" key="1">
    <source>
        <dbReference type="SAM" id="MobiDB-lite"/>
    </source>
</evidence>
<accession>A0A915D4C8</accession>
<keyword evidence="3" id="KW-1185">Reference proteome</keyword>
<dbReference type="CDD" id="cd00198">
    <property type="entry name" value="vWFA"/>
    <property type="match status" value="1"/>
</dbReference>
<feature type="domain" description="VWFA" evidence="2">
    <location>
        <begin position="1112"/>
        <end position="1250"/>
    </location>
</feature>
<feature type="compositionally biased region" description="Polar residues" evidence="1">
    <location>
        <begin position="1027"/>
        <end position="1039"/>
    </location>
</feature>